<dbReference type="Gene3D" id="3.40.50.150">
    <property type="entry name" value="Vaccinia Virus protein VP39"/>
    <property type="match status" value="1"/>
</dbReference>
<keyword evidence="2" id="KW-1185">Reference proteome</keyword>
<evidence type="ECO:0008006" key="3">
    <source>
        <dbReference type="Google" id="ProtNLM"/>
    </source>
</evidence>
<dbReference type="STRING" id="207340.APZ41_002695"/>
<proteinExistence type="predicted"/>
<sequence length="288" mass="31285">MSESFDATWLALREPADAWARDPALAECLVSLLPKRPHLVDLGAGTGSLFRWLAPRVGGAQAWTLVDGDAALVEEAFDTIARRAEGIGLTVSAPNKRTLLVHAPGGAWRVEGLIADLADAPDWLPKRGADAVVCSALLDLVSEDWLEDLADVVECPFYAAMTVDGRDRFLPPNPYDGVVAQGFRRDQRRDKGFDGPALGARATAAAARAFAARGFAVEQAGSPWELGPRRHRELLLELMLGHADAASAHLRQPRRMEAWTEARSCQWRQHRLRAVIGHRDLLAVPAAG</sequence>
<evidence type="ECO:0000313" key="1">
    <source>
        <dbReference type="EMBL" id="ONH84673.1"/>
    </source>
</evidence>
<organism evidence="1 2">
    <name type="scientific">Roseomonas mucosa</name>
    <dbReference type="NCBI Taxonomy" id="207340"/>
    <lineage>
        <taxon>Bacteria</taxon>
        <taxon>Pseudomonadati</taxon>
        <taxon>Pseudomonadota</taxon>
        <taxon>Alphaproteobacteria</taxon>
        <taxon>Acetobacterales</taxon>
        <taxon>Roseomonadaceae</taxon>
        <taxon>Roseomonas</taxon>
    </lineage>
</organism>
<accession>A0A1S8D8H4</accession>
<protein>
    <recommendedName>
        <fullName evidence="3">Class I SAM-dependent methyltransferase</fullName>
    </recommendedName>
</protein>
<dbReference type="SUPFAM" id="SSF53335">
    <property type="entry name" value="S-adenosyl-L-methionine-dependent methyltransferases"/>
    <property type="match status" value="1"/>
</dbReference>
<comment type="caution">
    <text evidence="1">The sequence shown here is derived from an EMBL/GenBank/DDBJ whole genome shotgun (WGS) entry which is preliminary data.</text>
</comment>
<gene>
    <name evidence="1" type="ORF">APZ41_002695</name>
</gene>
<dbReference type="Proteomes" id="UP000054844">
    <property type="component" value="Unassembled WGS sequence"/>
</dbReference>
<dbReference type="OrthoDB" id="7273451at2"/>
<dbReference type="EMBL" id="LLWF02000004">
    <property type="protein sequence ID" value="ONH84673.1"/>
    <property type="molecule type" value="Genomic_DNA"/>
</dbReference>
<reference evidence="1" key="1">
    <citation type="submission" date="2016-12" db="EMBL/GenBank/DDBJ databases">
        <title>Draft genome sequence of Roseomonas mucosa strain AU37, isolated from a peripheral intravenous catheter.</title>
        <authorList>
            <person name="Choudhury M.A."/>
            <person name="Sidjabat H.E."/>
            <person name="Wailan A.M."/>
            <person name="Zhang L."/>
            <person name="Marsh N.M."/>
            <person name="Rickard C.M."/>
            <person name="Davies M."/>
            <person name="Mcmillan D.J."/>
        </authorList>
    </citation>
    <scope>NUCLEOTIDE SEQUENCE [LARGE SCALE GENOMIC DNA]</scope>
    <source>
        <strain evidence="1">AU37</strain>
    </source>
</reference>
<evidence type="ECO:0000313" key="2">
    <source>
        <dbReference type="Proteomes" id="UP000054844"/>
    </source>
</evidence>
<dbReference type="AlphaFoldDB" id="A0A1S8D8H4"/>
<dbReference type="RefSeq" id="WP_058389984.1">
    <property type="nucleotide sequence ID" value="NZ_CP034924.1"/>
</dbReference>
<dbReference type="InterPro" id="IPR029063">
    <property type="entry name" value="SAM-dependent_MTases_sf"/>
</dbReference>
<name>A0A1S8D8H4_9PROT</name>